<comment type="catalytic activity">
    <reaction evidence="10">
        <text>a secondary alcohol + NAD(+) = a ketone + NADH + H(+)</text>
        <dbReference type="Rhea" id="RHEA:10740"/>
        <dbReference type="ChEBI" id="CHEBI:15378"/>
        <dbReference type="ChEBI" id="CHEBI:17087"/>
        <dbReference type="ChEBI" id="CHEBI:35681"/>
        <dbReference type="ChEBI" id="CHEBI:57540"/>
        <dbReference type="ChEBI" id="CHEBI:57945"/>
        <dbReference type="EC" id="1.1.1.1"/>
    </reaction>
</comment>
<dbReference type="Proteomes" id="UP000682877">
    <property type="component" value="Chromosome 6"/>
</dbReference>
<dbReference type="Gene3D" id="3.90.180.10">
    <property type="entry name" value="Medium-chain alcohol dehydrogenases, catalytic domain"/>
    <property type="match status" value="1"/>
</dbReference>
<evidence type="ECO:0000256" key="8">
    <source>
        <dbReference type="ARBA" id="ARBA00023002"/>
    </source>
</evidence>
<dbReference type="SUPFAM" id="SSF51735">
    <property type="entry name" value="NAD(P)-binding Rossmann-fold domains"/>
    <property type="match status" value="1"/>
</dbReference>
<dbReference type="InterPro" id="IPR013149">
    <property type="entry name" value="ADH-like_C"/>
</dbReference>
<dbReference type="Pfam" id="PF00107">
    <property type="entry name" value="ADH_zinc_N"/>
    <property type="match status" value="1"/>
</dbReference>
<evidence type="ECO:0000256" key="5">
    <source>
        <dbReference type="ARBA" id="ARBA00022448"/>
    </source>
</evidence>
<dbReference type="Gene3D" id="3.40.50.720">
    <property type="entry name" value="NAD(P)-binding Rossmann-like Domain"/>
    <property type="match status" value="1"/>
</dbReference>
<dbReference type="GO" id="GO:0005829">
    <property type="term" value="C:cytosol"/>
    <property type="evidence" value="ECO:0007669"/>
    <property type="project" value="TreeGrafter"/>
</dbReference>
<dbReference type="Gene3D" id="3.40.50.2000">
    <property type="entry name" value="Glycogen Phosphorylase B"/>
    <property type="match status" value="2"/>
</dbReference>
<keyword evidence="8" id="KW-0560">Oxidoreductase</keyword>
<dbReference type="InterPro" id="IPR013154">
    <property type="entry name" value="ADH-like_N"/>
</dbReference>
<evidence type="ECO:0000256" key="9">
    <source>
        <dbReference type="ARBA" id="ARBA00023027"/>
    </source>
</evidence>
<evidence type="ECO:0000256" key="1">
    <source>
        <dbReference type="ARBA" id="ARBA00001947"/>
    </source>
</evidence>
<proteinExistence type="inferred from homology"/>
<feature type="domain" description="Alcohol dehydrogenase-like N-terminal" evidence="15">
    <location>
        <begin position="40"/>
        <end position="165"/>
    </location>
</feature>
<comment type="catalytic activity">
    <reaction evidence="11">
        <text>a primary alcohol + NAD(+) = an aldehyde + NADH + H(+)</text>
        <dbReference type="Rhea" id="RHEA:10736"/>
        <dbReference type="ChEBI" id="CHEBI:15378"/>
        <dbReference type="ChEBI" id="CHEBI:15734"/>
        <dbReference type="ChEBI" id="CHEBI:17478"/>
        <dbReference type="ChEBI" id="CHEBI:57540"/>
        <dbReference type="ChEBI" id="CHEBI:57945"/>
        <dbReference type="EC" id="1.1.1.1"/>
    </reaction>
</comment>
<dbReference type="EC" id="1.1.1.1" evidence="4"/>
<dbReference type="InterPro" id="IPR036291">
    <property type="entry name" value="NAD(P)-bd_dom_sf"/>
</dbReference>
<reference evidence="17" key="1">
    <citation type="submission" date="2021-01" db="EMBL/GenBank/DDBJ databases">
        <authorList>
            <person name="Bezrukov I."/>
        </authorList>
    </citation>
    <scope>NUCLEOTIDE SEQUENCE</scope>
</reference>
<evidence type="ECO:0000256" key="4">
    <source>
        <dbReference type="ARBA" id="ARBA00013190"/>
    </source>
</evidence>
<dbReference type="InterPro" id="IPR002328">
    <property type="entry name" value="ADH_Zn_CS"/>
</dbReference>
<evidence type="ECO:0000256" key="2">
    <source>
        <dbReference type="ARBA" id="ARBA00010902"/>
    </source>
</evidence>
<evidence type="ECO:0000259" key="14">
    <source>
        <dbReference type="Pfam" id="PF00107"/>
    </source>
</evidence>
<comment type="cofactor">
    <cofactor evidence="1 12">
        <name>Zn(2+)</name>
        <dbReference type="ChEBI" id="CHEBI:29105"/>
    </cofactor>
</comment>
<organism evidence="17 18">
    <name type="scientific">Arabidopsis arenosa</name>
    <name type="common">Sand rock-cress</name>
    <name type="synonym">Cardaminopsis arenosa</name>
    <dbReference type="NCBI Taxonomy" id="38785"/>
    <lineage>
        <taxon>Eukaryota</taxon>
        <taxon>Viridiplantae</taxon>
        <taxon>Streptophyta</taxon>
        <taxon>Embryophyta</taxon>
        <taxon>Tracheophyta</taxon>
        <taxon>Spermatophyta</taxon>
        <taxon>Magnoliopsida</taxon>
        <taxon>eudicotyledons</taxon>
        <taxon>Gunneridae</taxon>
        <taxon>Pentapetalae</taxon>
        <taxon>rosids</taxon>
        <taxon>malvids</taxon>
        <taxon>Brassicales</taxon>
        <taxon>Brassicaceae</taxon>
        <taxon>Camelineae</taxon>
        <taxon>Arabidopsis</taxon>
    </lineage>
</organism>
<evidence type="ECO:0000259" key="15">
    <source>
        <dbReference type="Pfam" id="PF08240"/>
    </source>
</evidence>
<accession>A0A8S2AIV6</accession>
<dbReference type="PANTHER" id="PTHR43880">
    <property type="entry name" value="ALCOHOL DEHYDROGENASE"/>
    <property type="match status" value="1"/>
</dbReference>
<dbReference type="CDD" id="cd08301">
    <property type="entry name" value="alcohol_DH_plants"/>
    <property type="match status" value="1"/>
</dbReference>
<keyword evidence="18" id="KW-1185">Reference proteome</keyword>
<evidence type="ECO:0000256" key="12">
    <source>
        <dbReference type="RuleBase" id="RU361277"/>
    </source>
</evidence>
<gene>
    <name evidence="17" type="ORF">AARE701A_LOCUS16070</name>
</gene>
<dbReference type="SUPFAM" id="SSF53756">
    <property type="entry name" value="UDP-Glycosyltransferase/glycogen phosphorylase"/>
    <property type="match status" value="1"/>
</dbReference>
<dbReference type="Pfam" id="PF12624">
    <property type="entry name" value="VPS13_N"/>
    <property type="match status" value="1"/>
</dbReference>
<keyword evidence="7 12" id="KW-0862">Zinc</keyword>
<evidence type="ECO:0000256" key="13">
    <source>
        <dbReference type="SAM" id="MobiDB-lite"/>
    </source>
</evidence>
<dbReference type="GO" id="GO:0046294">
    <property type="term" value="P:formaldehyde catabolic process"/>
    <property type="evidence" value="ECO:0007669"/>
    <property type="project" value="TreeGrafter"/>
</dbReference>
<evidence type="ECO:0000313" key="18">
    <source>
        <dbReference type="Proteomes" id="UP000682877"/>
    </source>
</evidence>
<feature type="domain" description="Chorein N-terminal" evidence="16">
    <location>
        <begin position="916"/>
        <end position="1387"/>
    </location>
</feature>
<evidence type="ECO:0000256" key="11">
    <source>
        <dbReference type="ARBA" id="ARBA00049243"/>
    </source>
</evidence>
<dbReference type="InterPro" id="IPR026854">
    <property type="entry name" value="VPS13_N"/>
</dbReference>
<dbReference type="FunFam" id="3.90.180.10:FF:000007">
    <property type="entry name" value="Alcohol dehydrogenase 6"/>
    <property type="match status" value="1"/>
</dbReference>
<dbReference type="InterPro" id="IPR011032">
    <property type="entry name" value="GroES-like_sf"/>
</dbReference>
<keyword evidence="6 12" id="KW-0479">Metal-binding</keyword>
<keyword evidence="9" id="KW-0520">NAD</keyword>
<dbReference type="FunFam" id="3.40.50.2000:FF:000275">
    <property type="entry name" value="Sterol 3-beta-glucosyltransferase"/>
    <property type="match status" value="1"/>
</dbReference>
<dbReference type="PROSITE" id="PS00059">
    <property type="entry name" value="ADH_ZINC"/>
    <property type="match status" value="1"/>
</dbReference>
<evidence type="ECO:0000313" key="17">
    <source>
        <dbReference type="EMBL" id="CAE6119299.1"/>
    </source>
</evidence>
<dbReference type="PANTHER" id="PTHR43880:SF5">
    <property type="entry name" value="ALCOHOL DEHYDROGENASE-LIKE 6"/>
    <property type="match status" value="1"/>
</dbReference>
<feature type="domain" description="Alcohol dehydrogenase-like C-terminal" evidence="14">
    <location>
        <begin position="208"/>
        <end position="337"/>
    </location>
</feature>
<dbReference type="Pfam" id="PF08240">
    <property type="entry name" value="ADH_N"/>
    <property type="match status" value="1"/>
</dbReference>
<keyword evidence="5" id="KW-0813">Transport</keyword>
<name>A0A8S2AIV6_ARAAE</name>
<comment type="subunit">
    <text evidence="3">Homodimer.</text>
</comment>
<evidence type="ECO:0000256" key="6">
    <source>
        <dbReference type="ARBA" id="ARBA00022723"/>
    </source>
</evidence>
<feature type="region of interest" description="Disordered" evidence="13">
    <location>
        <begin position="1322"/>
        <end position="1350"/>
    </location>
</feature>
<protein>
    <recommendedName>
        <fullName evidence="4">alcohol dehydrogenase</fullName>
        <ecNumber evidence="4">1.1.1.1</ecNumber>
    </recommendedName>
</protein>
<evidence type="ECO:0000256" key="3">
    <source>
        <dbReference type="ARBA" id="ARBA00011738"/>
    </source>
</evidence>
<dbReference type="GO" id="GO:0051903">
    <property type="term" value="F:S-(hydroxymethyl)glutathione dehydrogenase [NAD(P)+] activity"/>
    <property type="evidence" value="ECO:0007669"/>
    <property type="project" value="TreeGrafter"/>
</dbReference>
<comment type="similarity">
    <text evidence="2">Belongs to the zinc-containing alcohol dehydrogenase family. Class-III subfamily.</text>
</comment>
<evidence type="ECO:0000259" key="16">
    <source>
        <dbReference type="Pfam" id="PF12624"/>
    </source>
</evidence>
<sequence length="2574" mass="286594">MSSSSSSLEQPGVITCKAAVAWRAGEPLVMEEVEVSPPQPLEIRIKVVCTSLCRSDLSAWESQSLLPRIFGHEAAGIVESIGEGVTEFEKGDHVLAVFTGECGSCRHCISGKSNMCQVLGMERKGLMHSDQKTRFTIKGKPVYHYCAVSSFSEYTVVHSGCAVKVDPLAPLHKICLLSCGVGAGLGAAWNVADVQKGSSVVIFGLGTVGLSVAQGAKLRGATQIIGVDINPAKAEQGKTFGVTDFINSNDLSEPIPQVIKRMTGGGADFSFECVGDTGVATTALQSCSDGWGMTVTLGVPKVKPEVSAHYGLFLSGKSLKGTLFGGWKPKSDLPSLIEKYMNKEIMIDELVTHNLAFDEINKAFDLMRDGKCLRCVLHMPKAPMEEESERRKAIALFMAFGTKGDVYPLAAIAAAFARVQKHYCVVLMSHLAHENLSSHLIKANVSYFPINSPPALSSEPQSTQNGTEKLFLEEKERIKREHRQECHSAFRSIFGKDSCMEGDFVVINFFALEGWSLAELFQIRCVVAAPYVVPYSPPSGFERQFRKELPGLYKYLKEAPIGKVSWSDVTHWMWPLFTEEWGSWRYEELNLSCYPFADPVTDLPISHSRPPSPLVLYGFSKEIVECPDYWPLSVRVCGFWFLPNEWQFSCNKCGDNSFAGLLGTDDSHTCSNHTELYTFISSCEPALPIFVGLSSVGSMGFVRDPVAFLRVLQSVIQITGYRFIIFTAGYGPLDAAIGTIANRSDSSEKQPLHAGISIFNGKLFCFSGGSVAAALQGGIPQIICPFMLDQFYWAEKMSWLGVAPQPLKRNHLLLEEPNDENIMEAAQVVAKAIYDALSAKTRARAMEIAEILSLEDGVTEAVRVLKEEAAGPQSAIMKPTILYHTFSNRRRPKAPPHETHILPRSLQHQEFNSRGYLGRYIKDIKKDQLKITLWNGEVLLENVELILEAFEYLQLPIALKQGRVGKLSIKIPWKKLGRDPIIIMLEDVFICASQRNDQEWSSDVVEKREFAGKQAKLAAAELAKLSRRVDSPAGKSFFSFIAAKVLDNIQVSIRNFHILYSDAQPESVQVVLGLRFSSLTVTKQNSVGPSVGRVRGGQVNILVEIEGLEIYCDMYEGNMDFPSVNEKRGFDNWCQSRLQSNIFGYLLKPVHVSVTLLVNRSGEIFDDLPQYSISAELTDVVMTLNEFQLQQILILLDYLQTSQLRERYGRYRPCSTSILRKPPGWQKLWWHYAQKSILSDVRKKLWKTSWRFLEQRMRMRRRYINFYKIKLDFLLREQSIDESIRLGLEEVEKKSDIDDILSYRSAAEGEMQEACSELTVNMGATGATGSGKEQSAPEKEPSDDPTLNKSRGWLNWLSRGMLGAGGTEDSSQFSGVVSDEVVKDIHKATKFHPLSSSPRNTSATGKICTCSIRLNVPKISGTLQHITGSSSQVISELDILGVIVECKSWKDSTAMIVSVISGRLLYPHNGKEILTMKGVCSQSDTLETKPSYGARLKLSKDHDVALSLKVTLQPLEAAYDVDFFLAVSKFFMGSRYFKLQHERILSSLNGLESETRLVAKAEYLLSSRNKVKWDLDIKDLTLSFPGRLVESESYNLVLVLESLSITSSSTDALSPSPRLESDADHVVNSLQSSVAALDAFQVKDLYDHFDIKICNLEMKLMKIHPFQELPLVEKSSLLIKFASCIIPEESISKQLEVEATLPMFNVHFSPSIFKGVMSVIEYLDIQDHGARNAPPSPAPIFHFTIKTNLAFFRLHVNLENEGENSTVIVLSIQQLDLWYSLTKFEEWSVRAKTLEMTACSSKDAADSHILCSSANLLKSSSHGHGMDAHTSDQTNIIDYGTTPEAAISLNCKIASYKISSSDTNPSSLTTDTSAPAEIPQFDFERFGFSNFIESRSCGCIPLDKYPFVTIYNSGSLDSLESSLCYSTFDWRKLFILRNKKDGAQIGLNCECNSCTFQPKRDCPLNGLASSSDLGQTNHFTVDMHVFNTNVHFHDSSSVFGTIILPVSRYFLTISDDHLDLVASAEDLMLESSLFTNYSGGFLWKHSSTDVSQVLNLRVRKKDLEPSGSELEVSIGIQHTCCILPPEYLAIIIGYFSLSDWTSKSGLQSLPQATELTKAPSEFAIAYKIEILDSSIVLPVEDDDRRQLKVDIQQLYISFVPECALNNVVQHIPQECVIPLNQVAERADCLNIFGRDLSVSLLLSESGISTFEKDAMCRSITLAASIIADAWISFPCDRNPLTDLACVMSRVDVCEIVVDDSDALDGFKAFLDVVDQLSLVDEESKLFVSDVPQFLRTKMRLKQELSVAPLGSSTSFIKFRIFVNLLTSKLHRLRKDPGTLLSEPVLQADMKFVCSGEFKNNFPMSLDVQFFEIGIYSLLSSVMLARCINAYGDPSALKVRFTEQAENEYDLCFSLPSLDIWLHSFDWIEVIELLKSYSQILEDPFLSKGSNLDMDESIGVVRTICDNTDRVLNVLQTEVSENSSEVMAFSARSETIGVQIHFPLCTSHTEFPGFMATDVHEISEEEHTNFFKGNYCKYVSVTARSRSGELSILGRDVKLSYKIEKAQWDSCNIWG</sequence>
<dbReference type="FunFam" id="3.40.50.720:FF:000003">
    <property type="entry name" value="S-(hydroxymethyl)glutathione dehydrogenase"/>
    <property type="match status" value="1"/>
</dbReference>
<dbReference type="GO" id="GO:0008270">
    <property type="term" value="F:zinc ion binding"/>
    <property type="evidence" value="ECO:0007669"/>
    <property type="project" value="InterPro"/>
</dbReference>
<dbReference type="SUPFAM" id="SSF50129">
    <property type="entry name" value="GroES-like"/>
    <property type="match status" value="2"/>
</dbReference>
<evidence type="ECO:0000256" key="7">
    <source>
        <dbReference type="ARBA" id="ARBA00022833"/>
    </source>
</evidence>
<dbReference type="GO" id="GO:0004022">
    <property type="term" value="F:alcohol dehydrogenase (NAD+) activity"/>
    <property type="evidence" value="ECO:0007669"/>
    <property type="project" value="UniProtKB-EC"/>
</dbReference>
<dbReference type="EMBL" id="LR999456">
    <property type="protein sequence ID" value="CAE6119299.1"/>
    <property type="molecule type" value="Genomic_DNA"/>
</dbReference>
<evidence type="ECO:0000256" key="10">
    <source>
        <dbReference type="ARBA" id="ARBA00049164"/>
    </source>
</evidence>